<dbReference type="AlphaFoldDB" id="A0AAU1UL42"/>
<dbReference type="InterPro" id="IPR000639">
    <property type="entry name" value="Epox_hydrolase-like"/>
</dbReference>
<name>A0AAU1UL42_9ACTN</name>
<accession>A0AAU1UL42</accession>
<sequence>MSQASGNGDSDDQTNAKLPRRHVLRTAGAGALGLGLGGVALTAVTLRGGAPQPQATSLPTPEALGSVGQAPHLPAGFTKTFTDRFVQANGIRQHVVVGGEGPPLLLIHGWPETWYAWRLVMPALARHFTVIAVDQRGIGLTDNPKSGYDTRTLARDMVTLMDALGYQRFAVVGHDTGMPIAYALAADHPERVARLAVAEAFLPAVTPLPPLVGTAQANNRLWHIPFNRLTDVNEQLVRGRENIYFGWQFATKAVRKLPDYAVDYYVRILASHHDALRGSFGWYRALDTTSAQDQQRKKSPLTLPVLAIGGAGSLGESVAGTMKLVARDVRSVVIPGSGHWVAEEAPQEVLAALTTFLAPYRDQARSTQPRATATLGI</sequence>
<dbReference type="SUPFAM" id="SSF53474">
    <property type="entry name" value="alpha/beta-Hydrolases"/>
    <property type="match status" value="1"/>
</dbReference>
<dbReference type="InterPro" id="IPR006311">
    <property type="entry name" value="TAT_signal"/>
</dbReference>
<reference evidence="4" key="1">
    <citation type="submission" date="2022-10" db="EMBL/GenBank/DDBJ databases">
        <title>The complete genomes of actinobacterial strains from the NBC collection.</title>
        <authorList>
            <person name="Joergensen T.S."/>
            <person name="Alvarez Arevalo M."/>
            <person name="Sterndorff E.B."/>
            <person name="Faurdal D."/>
            <person name="Vuksanovic O."/>
            <person name="Mourched A.-S."/>
            <person name="Charusanti P."/>
            <person name="Shaw S."/>
            <person name="Blin K."/>
            <person name="Weber T."/>
        </authorList>
    </citation>
    <scope>NUCLEOTIDE SEQUENCE</scope>
    <source>
        <strain evidence="4">NBC_00119</strain>
    </source>
</reference>
<keyword evidence="1 4" id="KW-0378">Hydrolase</keyword>
<evidence type="ECO:0000313" key="4">
    <source>
        <dbReference type="EMBL" id="WTS17970.1"/>
    </source>
</evidence>
<protein>
    <submittedName>
        <fullName evidence="4">Alpha/beta hydrolase</fullName>
    </submittedName>
</protein>
<dbReference type="InterPro" id="IPR000073">
    <property type="entry name" value="AB_hydrolase_1"/>
</dbReference>
<evidence type="ECO:0000259" key="3">
    <source>
        <dbReference type="Pfam" id="PF00561"/>
    </source>
</evidence>
<gene>
    <name evidence="4" type="ORF">OHU69_47315</name>
</gene>
<dbReference type="EMBL" id="CP108195">
    <property type="protein sequence ID" value="WTS17970.1"/>
    <property type="molecule type" value="Genomic_DNA"/>
</dbReference>
<feature type="region of interest" description="Disordered" evidence="2">
    <location>
        <begin position="50"/>
        <end position="69"/>
    </location>
</feature>
<dbReference type="PROSITE" id="PS51318">
    <property type="entry name" value="TAT"/>
    <property type="match status" value="1"/>
</dbReference>
<dbReference type="PRINTS" id="PR00412">
    <property type="entry name" value="EPOXHYDRLASE"/>
</dbReference>
<organism evidence="4">
    <name type="scientific">Streptomyces sp. NBC_00119</name>
    <dbReference type="NCBI Taxonomy" id="2975659"/>
    <lineage>
        <taxon>Bacteria</taxon>
        <taxon>Bacillati</taxon>
        <taxon>Actinomycetota</taxon>
        <taxon>Actinomycetes</taxon>
        <taxon>Kitasatosporales</taxon>
        <taxon>Streptomycetaceae</taxon>
        <taxon>Streptomyces</taxon>
    </lineage>
</organism>
<dbReference type="GO" id="GO:0016787">
    <property type="term" value="F:hydrolase activity"/>
    <property type="evidence" value="ECO:0007669"/>
    <property type="project" value="UniProtKB-KW"/>
</dbReference>
<dbReference type="InterPro" id="IPR029058">
    <property type="entry name" value="AB_hydrolase_fold"/>
</dbReference>
<dbReference type="Gene3D" id="3.40.50.1820">
    <property type="entry name" value="alpha/beta hydrolase"/>
    <property type="match status" value="1"/>
</dbReference>
<dbReference type="PRINTS" id="PR00111">
    <property type="entry name" value="ABHYDROLASE"/>
</dbReference>
<feature type="domain" description="AB hydrolase-1" evidence="3">
    <location>
        <begin position="102"/>
        <end position="346"/>
    </location>
</feature>
<evidence type="ECO:0000256" key="1">
    <source>
        <dbReference type="ARBA" id="ARBA00022801"/>
    </source>
</evidence>
<proteinExistence type="predicted"/>
<dbReference type="PANTHER" id="PTHR43329">
    <property type="entry name" value="EPOXIDE HYDROLASE"/>
    <property type="match status" value="1"/>
</dbReference>
<dbReference type="Pfam" id="PF00561">
    <property type="entry name" value="Abhydrolase_1"/>
    <property type="match status" value="1"/>
</dbReference>
<evidence type="ECO:0000256" key="2">
    <source>
        <dbReference type="SAM" id="MobiDB-lite"/>
    </source>
</evidence>